<dbReference type="AlphaFoldDB" id="A0A6L9MUP3"/>
<evidence type="ECO:0000256" key="2">
    <source>
        <dbReference type="ARBA" id="ARBA00009749"/>
    </source>
</evidence>
<feature type="domain" description="CBS" evidence="10">
    <location>
        <begin position="207"/>
        <end position="265"/>
    </location>
</feature>
<keyword evidence="3 9" id="KW-0813">Transport</keyword>
<dbReference type="InterPro" id="IPR006667">
    <property type="entry name" value="SLC41_membr_dom"/>
</dbReference>
<feature type="transmembrane region" description="Helical" evidence="9">
    <location>
        <begin position="290"/>
        <end position="309"/>
    </location>
</feature>
<comment type="subunit">
    <text evidence="9">Homodimer.</text>
</comment>
<keyword evidence="8" id="KW-0129">CBS domain</keyword>
<feature type="transmembrane region" description="Helical" evidence="9">
    <location>
        <begin position="363"/>
        <end position="384"/>
    </location>
</feature>
<evidence type="ECO:0000256" key="7">
    <source>
        <dbReference type="ARBA" id="ARBA00023136"/>
    </source>
</evidence>
<keyword evidence="7 9" id="KW-0472">Membrane</keyword>
<evidence type="ECO:0000259" key="10">
    <source>
        <dbReference type="PROSITE" id="PS51371"/>
    </source>
</evidence>
<dbReference type="SUPFAM" id="SSF158791">
    <property type="entry name" value="MgtE N-terminal domain-like"/>
    <property type="match status" value="1"/>
</dbReference>
<feature type="domain" description="CBS" evidence="10">
    <location>
        <begin position="143"/>
        <end position="206"/>
    </location>
</feature>
<dbReference type="PANTHER" id="PTHR43773">
    <property type="entry name" value="MAGNESIUM TRANSPORTER MGTE"/>
    <property type="match status" value="1"/>
</dbReference>
<dbReference type="Gene3D" id="3.10.580.10">
    <property type="entry name" value="CBS-domain"/>
    <property type="match status" value="1"/>
</dbReference>
<dbReference type="PROSITE" id="PS51371">
    <property type="entry name" value="CBS"/>
    <property type="match status" value="2"/>
</dbReference>
<keyword evidence="6 9" id="KW-1133">Transmembrane helix</keyword>
<evidence type="ECO:0000256" key="4">
    <source>
        <dbReference type="ARBA" id="ARBA00022692"/>
    </source>
</evidence>
<dbReference type="Pfam" id="PF00571">
    <property type="entry name" value="CBS"/>
    <property type="match status" value="2"/>
</dbReference>
<dbReference type="CDD" id="cd04606">
    <property type="entry name" value="CBS_pair_Mg_transporter"/>
    <property type="match status" value="1"/>
</dbReference>
<dbReference type="InterPro" id="IPR000644">
    <property type="entry name" value="CBS_dom"/>
</dbReference>
<evidence type="ECO:0000256" key="6">
    <source>
        <dbReference type="ARBA" id="ARBA00022989"/>
    </source>
</evidence>
<dbReference type="PANTHER" id="PTHR43773:SF1">
    <property type="entry name" value="MAGNESIUM TRANSPORTER MGTE"/>
    <property type="match status" value="1"/>
</dbReference>
<dbReference type="SUPFAM" id="SSF54631">
    <property type="entry name" value="CBS-domain pair"/>
    <property type="match status" value="1"/>
</dbReference>
<feature type="transmembrane region" description="Helical" evidence="9">
    <location>
        <begin position="424"/>
        <end position="451"/>
    </location>
</feature>
<organism evidence="11 12">
    <name type="scientific">Alteromonas hispanica</name>
    <dbReference type="NCBI Taxonomy" id="315421"/>
    <lineage>
        <taxon>Bacteria</taxon>
        <taxon>Pseudomonadati</taxon>
        <taxon>Pseudomonadota</taxon>
        <taxon>Gammaproteobacteria</taxon>
        <taxon>Alteromonadales</taxon>
        <taxon>Alteromonadaceae</taxon>
        <taxon>Alteromonas/Salinimonas group</taxon>
        <taxon>Alteromonas</taxon>
    </lineage>
</organism>
<gene>
    <name evidence="11" type="primary">mgtE</name>
    <name evidence="11" type="ORF">GTW09_09625</name>
</gene>
<dbReference type="GO" id="GO:0005886">
    <property type="term" value="C:plasma membrane"/>
    <property type="evidence" value="ECO:0007669"/>
    <property type="project" value="UniProtKB-SubCell"/>
</dbReference>
<feature type="transmembrane region" description="Helical" evidence="9">
    <location>
        <begin position="315"/>
        <end position="342"/>
    </location>
</feature>
<comment type="caution">
    <text evidence="11">The sequence shown here is derived from an EMBL/GenBank/DDBJ whole genome shotgun (WGS) entry which is preliminary data.</text>
</comment>
<dbReference type="EMBL" id="JAAAWP010000005">
    <property type="protein sequence ID" value="NDW21777.1"/>
    <property type="molecule type" value="Genomic_DNA"/>
</dbReference>
<dbReference type="Proteomes" id="UP000478837">
    <property type="component" value="Unassembled WGS sequence"/>
</dbReference>
<keyword evidence="4 9" id="KW-0812">Transmembrane</keyword>
<reference evidence="11 12" key="1">
    <citation type="submission" date="2020-01" db="EMBL/GenBank/DDBJ databases">
        <title>Genomes of bacteria type strains.</title>
        <authorList>
            <person name="Chen J."/>
            <person name="Zhu S."/>
            <person name="Yang J."/>
        </authorList>
    </citation>
    <scope>NUCLEOTIDE SEQUENCE [LARGE SCALE GENOMIC DNA]</scope>
    <source>
        <strain evidence="11 12">LMG 22958</strain>
    </source>
</reference>
<evidence type="ECO:0000313" key="11">
    <source>
        <dbReference type="EMBL" id="NDW21777.1"/>
    </source>
</evidence>
<accession>A0A6L9MUP3</accession>
<dbReference type="SUPFAM" id="SSF161093">
    <property type="entry name" value="MgtE membrane domain-like"/>
    <property type="match status" value="1"/>
</dbReference>
<dbReference type="GO" id="GO:0046872">
    <property type="term" value="F:metal ion binding"/>
    <property type="evidence" value="ECO:0007669"/>
    <property type="project" value="UniProtKB-KW"/>
</dbReference>
<dbReference type="InterPro" id="IPR038076">
    <property type="entry name" value="MgtE_N_sf"/>
</dbReference>
<dbReference type="Gene3D" id="1.10.357.20">
    <property type="entry name" value="SLC41 divalent cation transporters, integral membrane domain"/>
    <property type="match status" value="1"/>
</dbReference>
<proteinExistence type="inferred from homology"/>
<comment type="subcellular location">
    <subcellularLocation>
        <location evidence="9">Cell membrane</location>
        <topology evidence="9">Multi-pass membrane protein</topology>
    </subcellularLocation>
    <subcellularLocation>
        <location evidence="1">Membrane</location>
        <topology evidence="1">Multi-pass membrane protein</topology>
    </subcellularLocation>
</comment>
<dbReference type="InterPro" id="IPR006669">
    <property type="entry name" value="MgtE_transporter"/>
</dbReference>
<comment type="similarity">
    <text evidence="2 9">Belongs to the SLC41A transporter family.</text>
</comment>
<keyword evidence="12" id="KW-1185">Reference proteome</keyword>
<dbReference type="NCBIfam" id="TIGR00400">
    <property type="entry name" value="mgtE"/>
    <property type="match status" value="1"/>
</dbReference>
<comment type="function">
    <text evidence="9">Acts as a magnesium transporter.</text>
</comment>
<dbReference type="Pfam" id="PF03448">
    <property type="entry name" value="MgtE_N"/>
    <property type="match status" value="1"/>
</dbReference>
<evidence type="ECO:0000256" key="3">
    <source>
        <dbReference type="ARBA" id="ARBA00022448"/>
    </source>
</evidence>
<name>A0A6L9MUP3_9ALTE</name>
<evidence type="ECO:0000256" key="5">
    <source>
        <dbReference type="ARBA" id="ARBA00022842"/>
    </source>
</evidence>
<dbReference type="InterPro" id="IPR036739">
    <property type="entry name" value="SLC41_membr_dom_sf"/>
</dbReference>
<evidence type="ECO:0000256" key="9">
    <source>
        <dbReference type="RuleBase" id="RU362011"/>
    </source>
</evidence>
<sequence>MAEALVSKYVQTQLRTLNNALSNGQFVSVRKLLLELPPSDVAHILESSPSRTRDELWELIDSDFHGDIIEELSDDVRNGIITKMLPANVVDALEEMDTDDLAETLSSLPETVLLDILDSMDAQDRLRAEQALSYGEETAGFIMNTDTITLRPDVTIDVVLRYIRLKGELPENTDTFYVVNRTDNLVGIVPVTRLLTADTSDKVSDVMDEESEAIPVNMPDDEVASLFERYNWLSAPVVDEKNRLVGRITIDDVVDIIREDAEHSMMSMAGLDDDEDTFAPVMQSTKRRSVWLAVNLATALLAAMVSDLFEATLSALAVLAILNTIVPSMGGVAGNQTLTLVIRGMALGHVNASNSRWLISKEIAIGVLNGVIWAVLIASVIALWKQDYMLGVIIAFAMLVNMIAAALAGATLPLVMKRLKIDPALAGSVILTTITDVVGIFAFLGTATLFLI</sequence>
<keyword evidence="9" id="KW-1003">Cell membrane</keyword>
<keyword evidence="9" id="KW-0479">Metal-binding</keyword>
<evidence type="ECO:0000313" key="12">
    <source>
        <dbReference type="Proteomes" id="UP000478837"/>
    </source>
</evidence>
<feature type="transmembrane region" description="Helical" evidence="9">
    <location>
        <begin position="390"/>
        <end position="412"/>
    </location>
</feature>
<dbReference type="GO" id="GO:0015095">
    <property type="term" value="F:magnesium ion transmembrane transporter activity"/>
    <property type="evidence" value="ECO:0007669"/>
    <property type="project" value="UniProtKB-UniRule"/>
</dbReference>
<dbReference type="InterPro" id="IPR046342">
    <property type="entry name" value="CBS_dom_sf"/>
</dbReference>
<evidence type="ECO:0000256" key="1">
    <source>
        <dbReference type="ARBA" id="ARBA00004141"/>
    </source>
</evidence>
<dbReference type="Gene3D" id="1.25.60.10">
    <property type="entry name" value="MgtE N-terminal domain-like"/>
    <property type="match status" value="1"/>
</dbReference>
<protein>
    <recommendedName>
        <fullName evidence="9">Magnesium transporter MgtE</fullName>
    </recommendedName>
</protein>
<dbReference type="SMART" id="SM00924">
    <property type="entry name" value="MgtE_N"/>
    <property type="match status" value="1"/>
</dbReference>
<dbReference type="RefSeq" id="WP_071978722.1">
    <property type="nucleotide sequence ID" value="NZ_JAAAWP010000005.1"/>
</dbReference>
<keyword evidence="5 9" id="KW-0460">Magnesium</keyword>
<dbReference type="Pfam" id="PF01769">
    <property type="entry name" value="MgtE"/>
    <property type="match status" value="1"/>
</dbReference>
<dbReference type="InterPro" id="IPR006668">
    <property type="entry name" value="Mg_transptr_MgtE_intracell_dom"/>
</dbReference>
<dbReference type="SMART" id="SM00116">
    <property type="entry name" value="CBS"/>
    <property type="match status" value="2"/>
</dbReference>
<evidence type="ECO:0000256" key="8">
    <source>
        <dbReference type="PROSITE-ProRule" id="PRU00703"/>
    </source>
</evidence>